<dbReference type="Gene3D" id="1.10.30.50">
    <property type="match status" value="1"/>
</dbReference>
<name>A0A0Q0C705_PSEAP</name>
<accession>A0A0Q0C705</accession>
<protein>
    <recommendedName>
        <fullName evidence="3">HNH domain-containing protein</fullName>
    </recommendedName>
</protein>
<dbReference type="AlphaFoldDB" id="A0A0Q0C705"/>
<gene>
    <name evidence="1" type="ORF">ALQ37_01925</name>
</gene>
<organism evidence="1 2">
    <name type="scientific">Pseudomonas syringae pv. aptata</name>
    <dbReference type="NCBI Taxonomy" id="83167"/>
    <lineage>
        <taxon>Bacteria</taxon>
        <taxon>Pseudomonadati</taxon>
        <taxon>Pseudomonadota</taxon>
        <taxon>Gammaproteobacteria</taxon>
        <taxon>Pseudomonadales</taxon>
        <taxon>Pseudomonadaceae</taxon>
        <taxon>Pseudomonas</taxon>
        <taxon>Pseudomonas syringae</taxon>
    </lineage>
</organism>
<proteinExistence type="predicted"/>
<sequence>MRYIDQDELALPEGWLAKATRASAAVVAGAKPDEDESIWKELKDALAALFPEKKCWYCESPVDRADNAVDHFRPKGRVADAANPHAGYRWLAFDHRNYRYACTFCNSRRKGIENDTVGGKADRFPLLDEATRLYTPGPLGQEKPILLDPCELNDWELIGCRRENGKPCATSQDAVERRRAEESIAIYHLNYEPTCKQRHAAAVRLMADVEQAKLFFGQPGMNDHFTATAKKVRRAIDRKAPYSGDMIFLLKGQRHADHPWIQKLLEA</sequence>
<reference evidence="1 2" key="1">
    <citation type="submission" date="2018-08" db="EMBL/GenBank/DDBJ databases">
        <title>Recombination of ecologically and evolutionarily significant loci maintains genetic cohesion in the Pseudomonas syringae species complex.</title>
        <authorList>
            <person name="Dillon M."/>
            <person name="Thakur S."/>
            <person name="Almeida R.N.D."/>
            <person name="Weir B.S."/>
            <person name="Guttman D.S."/>
        </authorList>
    </citation>
    <scope>NUCLEOTIDE SEQUENCE [LARGE SCALE GENOMIC DNA]</scope>
    <source>
        <strain evidence="1 2">ICMP 4388</strain>
    </source>
</reference>
<comment type="caution">
    <text evidence="1">The sequence shown here is derived from an EMBL/GenBank/DDBJ whole genome shotgun (WGS) entry which is preliminary data.</text>
</comment>
<evidence type="ECO:0008006" key="3">
    <source>
        <dbReference type="Google" id="ProtNLM"/>
    </source>
</evidence>
<evidence type="ECO:0000313" key="2">
    <source>
        <dbReference type="Proteomes" id="UP000274541"/>
    </source>
</evidence>
<evidence type="ECO:0000313" key="1">
    <source>
        <dbReference type="EMBL" id="RMO67218.1"/>
    </source>
</evidence>
<dbReference type="RefSeq" id="WP_003393480.1">
    <property type="nucleotide sequence ID" value="NZ_JBPDUT010000002.1"/>
</dbReference>
<dbReference type="EMBL" id="RBPX01000134">
    <property type="protein sequence ID" value="RMO67218.1"/>
    <property type="molecule type" value="Genomic_DNA"/>
</dbReference>
<dbReference type="Proteomes" id="UP000274541">
    <property type="component" value="Unassembled WGS sequence"/>
</dbReference>